<reference evidence="1 2" key="1">
    <citation type="submission" date="2018-10" db="EMBL/GenBank/DDBJ databases">
        <authorList>
            <person name="Ekblom R."/>
            <person name="Jareborg N."/>
        </authorList>
    </citation>
    <scope>NUCLEOTIDE SEQUENCE [LARGE SCALE GENOMIC DNA]</scope>
    <source>
        <tissue evidence="1">Muscle</tissue>
    </source>
</reference>
<evidence type="ECO:0000313" key="1">
    <source>
        <dbReference type="EMBL" id="VCX37562.1"/>
    </source>
</evidence>
<gene>
    <name evidence="1" type="ORF">BN2614_LOCUS1</name>
</gene>
<proteinExistence type="predicted"/>
<name>A0A9X9Q771_GULGU</name>
<dbReference type="EMBL" id="CYRY02043284">
    <property type="protein sequence ID" value="VCX37562.1"/>
    <property type="molecule type" value="Genomic_DNA"/>
</dbReference>
<evidence type="ECO:0000313" key="2">
    <source>
        <dbReference type="Proteomes" id="UP000269945"/>
    </source>
</evidence>
<accession>A0A9X9Q771</accession>
<protein>
    <submittedName>
        <fullName evidence="1">Uncharacterized protein</fullName>
    </submittedName>
</protein>
<sequence length="87" mass="9685">RLPVFLSRRWVGSCRGTASGLLGDLEPSGERWRVSGGWVSCAVPKEAELCLSESPWSDLLRSQHFFRTSLPQDGVEHSIFTCHPTTI</sequence>
<keyword evidence="2" id="KW-1185">Reference proteome</keyword>
<organism evidence="1 2">
    <name type="scientific">Gulo gulo</name>
    <name type="common">Wolverine</name>
    <name type="synonym">Gluton</name>
    <dbReference type="NCBI Taxonomy" id="48420"/>
    <lineage>
        <taxon>Eukaryota</taxon>
        <taxon>Metazoa</taxon>
        <taxon>Chordata</taxon>
        <taxon>Craniata</taxon>
        <taxon>Vertebrata</taxon>
        <taxon>Euteleostomi</taxon>
        <taxon>Mammalia</taxon>
        <taxon>Eutheria</taxon>
        <taxon>Laurasiatheria</taxon>
        <taxon>Carnivora</taxon>
        <taxon>Caniformia</taxon>
        <taxon>Musteloidea</taxon>
        <taxon>Mustelidae</taxon>
        <taxon>Guloninae</taxon>
        <taxon>Gulo</taxon>
    </lineage>
</organism>
<comment type="caution">
    <text evidence="1">The sequence shown here is derived from an EMBL/GenBank/DDBJ whole genome shotgun (WGS) entry which is preliminary data.</text>
</comment>
<feature type="non-terminal residue" evidence="1">
    <location>
        <position position="1"/>
    </location>
</feature>
<dbReference type="Proteomes" id="UP000269945">
    <property type="component" value="Unassembled WGS sequence"/>
</dbReference>
<dbReference type="AlphaFoldDB" id="A0A9X9Q771"/>
<feature type="non-terminal residue" evidence="1">
    <location>
        <position position="87"/>
    </location>
</feature>